<dbReference type="InterPro" id="IPR007019">
    <property type="entry name" value="SURF6"/>
</dbReference>
<feature type="region of interest" description="Disordered" evidence="4">
    <location>
        <begin position="50"/>
        <end position="76"/>
    </location>
</feature>
<feature type="compositionally biased region" description="Acidic residues" evidence="4">
    <location>
        <begin position="120"/>
        <end position="133"/>
    </location>
</feature>
<sequence>MTSSPPSLIYSLNGLEERLKAHTRVFNQLLETIPPKFYLADVNEKLSANDYQKRKKSKEAAKNAKKAKLDPANQQSVLQIQEELLRKEELELAKSKKNAGKQKRTTKSAQQTGGATVEDNAQDDDSDVMMEDADGAHMNGFAALADRDDYDSLDDDDEALPVFAAGSIHEEESDEWVSDEDGGNGDETKRKRRSESTSTAKKPAAAQKRAAKSPKTPKTAAIATEDDGDFESPAPFRSAGATTSSPGPASIDALRERLQARIGALRQKRNVADEEKSTEDVQSEAKKLSAKERREEKQRLREERKQRKKEKEKEKQLAQQHSEDDGSAEDNQVSSKSKEADVKMDTDFEFAKFQFDGEKKRHLTRPEHMLQKLEKRKEKLSTLKQTDEAKATQWEEEEQWHRAVRLARGDKVRDDEQLLRKAIKRTADKKKRSERAWNERLRIVREQMEQRQKKRNDNLQSRIDAKKNKIMGKKAPKKTPAGKKGKGASGGKAKGGKKPKQRPGFEGATKKSKPKSK</sequence>
<accession>A0A4P9XQV8</accession>
<evidence type="ECO:0000256" key="3">
    <source>
        <dbReference type="ARBA" id="ARBA00023242"/>
    </source>
</evidence>
<dbReference type="GO" id="GO:0003723">
    <property type="term" value="F:RNA binding"/>
    <property type="evidence" value="ECO:0007669"/>
    <property type="project" value="TreeGrafter"/>
</dbReference>
<dbReference type="GO" id="GO:0005730">
    <property type="term" value="C:nucleolus"/>
    <property type="evidence" value="ECO:0007669"/>
    <property type="project" value="TreeGrafter"/>
</dbReference>
<feature type="compositionally biased region" description="Acidic residues" evidence="4">
    <location>
        <begin position="171"/>
        <end position="184"/>
    </location>
</feature>
<gene>
    <name evidence="7" type="ORF">THASP1DRAFT_29757</name>
</gene>
<dbReference type="GO" id="GO:0042274">
    <property type="term" value="P:ribosomal small subunit biogenesis"/>
    <property type="evidence" value="ECO:0007669"/>
    <property type="project" value="TreeGrafter"/>
</dbReference>
<dbReference type="Proteomes" id="UP000271241">
    <property type="component" value="Unassembled WGS sequence"/>
</dbReference>
<feature type="compositionally biased region" description="Basic and acidic residues" evidence="4">
    <location>
        <begin position="377"/>
        <end position="390"/>
    </location>
</feature>
<dbReference type="InterPro" id="IPR029190">
    <property type="entry name" value="Rrp14/SURF6_C"/>
</dbReference>
<dbReference type="OrthoDB" id="444809at2759"/>
<feature type="compositionally biased region" description="Low complexity" evidence="4">
    <location>
        <begin position="200"/>
        <end position="223"/>
    </location>
</feature>
<dbReference type="EMBL" id="KZ992603">
    <property type="protein sequence ID" value="RKP08436.1"/>
    <property type="molecule type" value="Genomic_DNA"/>
</dbReference>
<dbReference type="InterPro" id="IPR029188">
    <property type="entry name" value="Rrp14_N"/>
</dbReference>
<feature type="region of interest" description="Disordered" evidence="4">
    <location>
        <begin position="148"/>
        <end position="343"/>
    </location>
</feature>
<evidence type="ECO:0000256" key="1">
    <source>
        <dbReference type="ARBA" id="ARBA00004123"/>
    </source>
</evidence>
<dbReference type="PANTHER" id="PTHR14369">
    <property type="entry name" value="SURFEIT LOCUS PROTEIN 6"/>
    <property type="match status" value="1"/>
</dbReference>
<comment type="similarity">
    <text evidence="2">Belongs to the SURF6 family.</text>
</comment>
<feature type="compositionally biased region" description="Basic residues" evidence="4">
    <location>
        <begin position="468"/>
        <end position="486"/>
    </location>
</feature>
<feature type="region of interest" description="Disordered" evidence="4">
    <location>
        <begin position="377"/>
        <end position="399"/>
    </location>
</feature>
<evidence type="ECO:0000256" key="2">
    <source>
        <dbReference type="ARBA" id="ARBA00005904"/>
    </source>
</evidence>
<organism evidence="7 8">
    <name type="scientific">Thamnocephalis sphaerospora</name>
    <dbReference type="NCBI Taxonomy" id="78915"/>
    <lineage>
        <taxon>Eukaryota</taxon>
        <taxon>Fungi</taxon>
        <taxon>Fungi incertae sedis</taxon>
        <taxon>Zoopagomycota</taxon>
        <taxon>Zoopagomycotina</taxon>
        <taxon>Zoopagomycetes</taxon>
        <taxon>Zoopagales</taxon>
        <taxon>Sigmoideomycetaceae</taxon>
        <taxon>Thamnocephalis</taxon>
    </lineage>
</organism>
<dbReference type="STRING" id="78915.A0A4P9XQV8"/>
<dbReference type="GO" id="GO:0042273">
    <property type="term" value="P:ribosomal large subunit biogenesis"/>
    <property type="evidence" value="ECO:0007669"/>
    <property type="project" value="TreeGrafter"/>
</dbReference>
<evidence type="ECO:0000256" key="4">
    <source>
        <dbReference type="SAM" id="MobiDB-lite"/>
    </source>
</evidence>
<evidence type="ECO:0000259" key="6">
    <source>
        <dbReference type="Pfam" id="PF15459"/>
    </source>
</evidence>
<feature type="compositionally biased region" description="Basic and acidic residues" evidence="4">
    <location>
        <begin position="447"/>
        <end position="467"/>
    </location>
</feature>
<reference evidence="8" key="1">
    <citation type="journal article" date="2018" name="Nat. Microbiol.">
        <title>Leveraging single-cell genomics to expand the fungal tree of life.</title>
        <authorList>
            <person name="Ahrendt S.R."/>
            <person name="Quandt C.A."/>
            <person name="Ciobanu D."/>
            <person name="Clum A."/>
            <person name="Salamov A."/>
            <person name="Andreopoulos B."/>
            <person name="Cheng J.F."/>
            <person name="Woyke T."/>
            <person name="Pelin A."/>
            <person name="Henrissat B."/>
            <person name="Reynolds N.K."/>
            <person name="Benny G.L."/>
            <person name="Smith M.E."/>
            <person name="James T.Y."/>
            <person name="Grigoriev I.V."/>
        </authorList>
    </citation>
    <scope>NUCLEOTIDE SEQUENCE [LARGE SCALE GENOMIC DNA]</scope>
    <source>
        <strain evidence="8">RSA 1356</strain>
    </source>
</reference>
<evidence type="ECO:0000313" key="8">
    <source>
        <dbReference type="Proteomes" id="UP000271241"/>
    </source>
</evidence>
<protein>
    <submittedName>
        <fullName evidence="7">Surfeit locus protein 6-domain-containing protein</fullName>
    </submittedName>
</protein>
<comment type="subcellular location">
    <subcellularLocation>
        <location evidence="1">Nucleus</location>
    </subcellularLocation>
</comment>
<keyword evidence="3" id="KW-0539">Nucleus</keyword>
<feature type="region of interest" description="Disordered" evidence="4">
    <location>
        <begin position="94"/>
        <end position="134"/>
    </location>
</feature>
<feature type="domain" description="Ribosomal RNA-processing protein 14 N-terminal" evidence="6">
    <location>
        <begin position="18"/>
        <end position="72"/>
    </location>
</feature>
<feature type="compositionally biased region" description="Basic residues" evidence="4">
    <location>
        <begin position="95"/>
        <end position="106"/>
    </location>
</feature>
<feature type="compositionally biased region" description="Acidic residues" evidence="4">
    <location>
        <begin position="148"/>
        <end position="159"/>
    </location>
</feature>
<proteinExistence type="inferred from homology"/>
<name>A0A4P9XQV8_9FUNG</name>
<feature type="domain" description="Ribosomal RNA-processing protein 14/surfeit locus protein 6 C-terminal" evidence="5">
    <location>
        <begin position="292"/>
        <end position="471"/>
    </location>
</feature>
<dbReference type="AlphaFoldDB" id="A0A4P9XQV8"/>
<evidence type="ECO:0000259" key="5">
    <source>
        <dbReference type="Pfam" id="PF04935"/>
    </source>
</evidence>
<dbReference type="Pfam" id="PF04935">
    <property type="entry name" value="SURF6"/>
    <property type="match status" value="1"/>
</dbReference>
<feature type="compositionally biased region" description="Basic and acidic residues" evidence="4">
    <location>
        <begin position="270"/>
        <end position="324"/>
    </location>
</feature>
<dbReference type="Pfam" id="PF15459">
    <property type="entry name" value="RRP14"/>
    <property type="match status" value="1"/>
</dbReference>
<keyword evidence="8" id="KW-1185">Reference proteome</keyword>
<feature type="region of interest" description="Disordered" evidence="4">
    <location>
        <begin position="447"/>
        <end position="517"/>
    </location>
</feature>
<dbReference type="GO" id="GO:0003677">
    <property type="term" value="F:DNA binding"/>
    <property type="evidence" value="ECO:0007669"/>
    <property type="project" value="TreeGrafter"/>
</dbReference>
<dbReference type="PANTHER" id="PTHR14369:SF0">
    <property type="entry name" value="SURFEIT LOCUS PROTEIN 6"/>
    <property type="match status" value="1"/>
</dbReference>
<evidence type="ECO:0000313" key="7">
    <source>
        <dbReference type="EMBL" id="RKP08436.1"/>
    </source>
</evidence>